<name>A0A6G1EXD6_9ORYZ</name>
<evidence type="ECO:0000313" key="2">
    <source>
        <dbReference type="Proteomes" id="UP000479710"/>
    </source>
</evidence>
<dbReference type="AlphaFoldDB" id="A0A6G1EXD6"/>
<dbReference type="Proteomes" id="UP000479710">
    <property type="component" value="Unassembled WGS sequence"/>
</dbReference>
<gene>
    <name evidence="1" type="ORF">E2562_019877</name>
</gene>
<proteinExistence type="predicted"/>
<sequence length="172" mass="18583">MTEERRCITVPNEKMPAGTSVRNAAVFCTASGGGDCQSSPFHVVVTFTSHGRVFGAWGDLISTPVASPCELYEGPLHLLGKPCLEHDGLGLAFIKDFSLHLPEVADDGASNWIPRRAIELGKFMPPPRVLSGSRIRVMSVSISGFSEDGNVANSVRQKVEVSIRLFISRTDL</sequence>
<evidence type="ECO:0000313" key="1">
    <source>
        <dbReference type="EMBL" id="KAF0929294.1"/>
    </source>
</evidence>
<dbReference type="PANTHER" id="PTHR33186:SF13">
    <property type="entry name" value="OS10G0138300 PROTEIN"/>
    <property type="match status" value="1"/>
</dbReference>
<organism evidence="1 2">
    <name type="scientific">Oryza meyeriana var. granulata</name>
    <dbReference type="NCBI Taxonomy" id="110450"/>
    <lineage>
        <taxon>Eukaryota</taxon>
        <taxon>Viridiplantae</taxon>
        <taxon>Streptophyta</taxon>
        <taxon>Embryophyta</taxon>
        <taxon>Tracheophyta</taxon>
        <taxon>Spermatophyta</taxon>
        <taxon>Magnoliopsida</taxon>
        <taxon>Liliopsida</taxon>
        <taxon>Poales</taxon>
        <taxon>Poaceae</taxon>
        <taxon>BOP clade</taxon>
        <taxon>Oryzoideae</taxon>
        <taxon>Oryzeae</taxon>
        <taxon>Oryzinae</taxon>
        <taxon>Oryza</taxon>
        <taxon>Oryza meyeriana</taxon>
    </lineage>
</organism>
<comment type="caution">
    <text evidence="1">The sequence shown here is derived from an EMBL/GenBank/DDBJ whole genome shotgun (WGS) entry which is preliminary data.</text>
</comment>
<reference evidence="1 2" key="1">
    <citation type="submission" date="2019-11" db="EMBL/GenBank/DDBJ databases">
        <title>Whole genome sequence of Oryza granulata.</title>
        <authorList>
            <person name="Li W."/>
        </authorList>
    </citation>
    <scope>NUCLEOTIDE SEQUENCE [LARGE SCALE GENOMIC DNA]</scope>
    <source>
        <strain evidence="2">cv. Menghai</strain>
        <tissue evidence="1">Leaf</tissue>
    </source>
</reference>
<protein>
    <submittedName>
        <fullName evidence="1">Uncharacterized protein</fullName>
    </submittedName>
</protein>
<dbReference type="PANTHER" id="PTHR33186">
    <property type="entry name" value="OS10G0136150 PROTEIN-RELATED"/>
    <property type="match status" value="1"/>
</dbReference>
<dbReference type="EMBL" id="SPHZ02000002">
    <property type="protein sequence ID" value="KAF0929294.1"/>
    <property type="molecule type" value="Genomic_DNA"/>
</dbReference>
<accession>A0A6G1EXD6</accession>
<keyword evidence="2" id="KW-1185">Reference proteome</keyword>